<evidence type="ECO:0000313" key="2">
    <source>
        <dbReference type="Proteomes" id="UP000065220"/>
    </source>
</evidence>
<dbReference type="GO" id="GO:0006071">
    <property type="term" value="P:glycerol metabolic process"/>
    <property type="evidence" value="ECO:0007669"/>
    <property type="project" value="InterPro"/>
</dbReference>
<evidence type="ECO:0008006" key="3">
    <source>
        <dbReference type="Google" id="ProtNLM"/>
    </source>
</evidence>
<sequence>MAVSSVWRVIPSVRNPRQLEQALASPSDEVLLTGVHIGNLAALARRARESGKEVMVHSDLVGGFRADTEGIRLLANEFHVDTVFSSSLSTLAAAKRTPLKRYLRIFLVDSRSLDKAVESISGFDGDGVELLPGPVAGYVLDEFRSLLPGRQILAGGFVRSRQTLAQLKAVGFDGVTTSCNSMWSDLDEVHPWN</sequence>
<accession>A0A0X8JF78</accession>
<dbReference type="PANTHER" id="PTHR35787:SF1">
    <property type="entry name" value="GLYCEROL UPTAKE OPERON ANTITERMINATOR REGULATORY PROTEIN"/>
    <property type="match status" value="1"/>
</dbReference>
<dbReference type="AlphaFoldDB" id="A0A0X8JF78"/>
<name>A0A0X8JF78_ACTRD</name>
<keyword evidence="2" id="KW-1185">Reference proteome</keyword>
<dbReference type="InterPro" id="IPR013785">
    <property type="entry name" value="Aldolase_TIM"/>
</dbReference>
<gene>
    <name evidence="1" type="ORF">AXF14_09280</name>
</gene>
<proteinExistence type="predicted"/>
<dbReference type="Pfam" id="PF04309">
    <property type="entry name" value="G3P_antiterm"/>
    <property type="match status" value="1"/>
</dbReference>
<dbReference type="SUPFAM" id="SSF110391">
    <property type="entry name" value="GlpP-like"/>
    <property type="match status" value="1"/>
</dbReference>
<dbReference type="Gene3D" id="3.20.20.70">
    <property type="entry name" value="Aldolase class I"/>
    <property type="match status" value="1"/>
</dbReference>
<dbReference type="InterPro" id="IPR006699">
    <property type="entry name" value="GlpP"/>
</dbReference>
<evidence type="ECO:0000313" key="1">
    <source>
        <dbReference type="EMBL" id="AMD87742.1"/>
    </source>
</evidence>
<dbReference type="Proteomes" id="UP000065220">
    <property type="component" value="Chromosome"/>
</dbReference>
<dbReference type="RefSeq" id="WP_067942743.1">
    <property type="nucleotide sequence ID" value="NZ_CP014228.1"/>
</dbReference>
<dbReference type="KEGG" id="ard:AXF14_09280"/>
<protein>
    <recommendedName>
        <fullName evidence="3">Glycerol-3-phosphate responsive antiterminator</fullName>
    </recommendedName>
</protein>
<dbReference type="GO" id="GO:0006355">
    <property type="term" value="P:regulation of DNA-templated transcription"/>
    <property type="evidence" value="ECO:0007669"/>
    <property type="project" value="InterPro"/>
</dbReference>
<dbReference type="EMBL" id="CP014228">
    <property type="protein sequence ID" value="AMD87742.1"/>
    <property type="molecule type" value="Genomic_DNA"/>
</dbReference>
<dbReference type="PANTHER" id="PTHR35787">
    <property type="entry name" value="GLYCEROL UPTAKE OPERON ANTITERMINATOR REGULATORY PROTEIN"/>
    <property type="match status" value="1"/>
</dbReference>
<dbReference type="STRING" id="111015.AXF14_09280"/>
<reference evidence="2" key="1">
    <citation type="submission" date="2016-02" db="EMBL/GenBank/DDBJ databases">
        <authorList>
            <person name="Holder M.E."/>
            <person name="Ajami N.J."/>
            <person name="Petrosino J.F."/>
        </authorList>
    </citation>
    <scope>NUCLEOTIDE SEQUENCE [LARGE SCALE GENOMIC DNA]</scope>
    <source>
        <strain evidence="2">CCUG 36733</strain>
    </source>
</reference>
<organism evidence="1 2">
    <name type="scientific">Actinomyces radicidentis</name>
    <dbReference type="NCBI Taxonomy" id="111015"/>
    <lineage>
        <taxon>Bacteria</taxon>
        <taxon>Bacillati</taxon>
        <taxon>Actinomycetota</taxon>
        <taxon>Actinomycetes</taxon>
        <taxon>Actinomycetales</taxon>
        <taxon>Actinomycetaceae</taxon>
        <taxon>Actinomyces</taxon>
    </lineage>
</organism>
<dbReference type="PIRSF" id="PIRSF016897">
    <property type="entry name" value="GlpP"/>
    <property type="match status" value="1"/>
</dbReference>